<reference evidence="13" key="2">
    <citation type="submission" date="2024-10" db="UniProtKB">
        <authorList>
            <consortium name="EnsemblProtists"/>
        </authorList>
    </citation>
    <scope>IDENTIFICATION</scope>
</reference>
<evidence type="ECO:0000256" key="8">
    <source>
        <dbReference type="ARBA" id="ARBA00022917"/>
    </source>
</evidence>
<dbReference type="Pfam" id="PF00587">
    <property type="entry name" value="tRNA-synt_2b"/>
    <property type="match status" value="1"/>
</dbReference>
<dbReference type="PANTHER" id="PTHR11451">
    <property type="entry name" value="THREONINE-TRNA LIGASE"/>
    <property type="match status" value="1"/>
</dbReference>
<dbReference type="InterPro" id="IPR006195">
    <property type="entry name" value="aa-tRNA-synth_II"/>
</dbReference>
<keyword evidence="5" id="KW-0547">Nucleotide-binding</keyword>
<evidence type="ECO:0000256" key="7">
    <source>
        <dbReference type="ARBA" id="ARBA00022840"/>
    </source>
</evidence>
<evidence type="ECO:0000313" key="13">
    <source>
        <dbReference type="EnsemblProtists" id="EOD10490"/>
    </source>
</evidence>
<dbReference type="AlphaFoldDB" id="A0A0D3IGV5"/>
<keyword evidence="9" id="KW-0030">Aminoacyl-tRNA synthetase</keyword>
<dbReference type="GO" id="GO:0005524">
    <property type="term" value="F:ATP binding"/>
    <property type="evidence" value="ECO:0007669"/>
    <property type="project" value="UniProtKB-KW"/>
</dbReference>
<dbReference type="PRINTS" id="PR01047">
    <property type="entry name" value="TRNASYNTHTHR"/>
</dbReference>
<dbReference type="KEGG" id="ehx:EMIHUDRAFT_437873"/>
<dbReference type="CDD" id="cd00771">
    <property type="entry name" value="ThrRS_core"/>
    <property type="match status" value="1"/>
</dbReference>
<proteinExistence type="inferred from homology"/>
<evidence type="ECO:0000256" key="6">
    <source>
        <dbReference type="ARBA" id="ARBA00022833"/>
    </source>
</evidence>
<dbReference type="PANTHER" id="PTHR11451:SF44">
    <property type="entry name" value="THREONINE--TRNA LIGASE, CHLOROPLASTIC_MITOCHONDRIAL 2"/>
    <property type="match status" value="1"/>
</dbReference>
<dbReference type="FunFam" id="3.30.930.10:FF:000002">
    <property type="entry name" value="Threonine--tRNA ligase"/>
    <property type="match status" value="1"/>
</dbReference>
<keyword evidence="8" id="KW-0648">Protein biosynthesis</keyword>
<dbReference type="GO" id="GO:0004829">
    <property type="term" value="F:threonine-tRNA ligase activity"/>
    <property type="evidence" value="ECO:0007669"/>
    <property type="project" value="UniProtKB-EC"/>
</dbReference>
<evidence type="ECO:0000256" key="11">
    <source>
        <dbReference type="ARBA" id="ARBA00049515"/>
    </source>
</evidence>
<evidence type="ECO:0000256" key="9">
    <source>
        <dbReference type="ARBA" id="ARBA00023146"/>
    </source>
</evidence>
<dbReference type="InterPro" id="IPR002320">
    <property type="entry name" value="Thr-tRNA-ligase_IIa"/>
</dbReference>
<dbReference type="Gene3D" id="3.40.50.800">
    <property type="entry name" value="Anticodon-binding domain"/>
    <property type="match status" value="1"/>
</dbReference>
<dbReference type="GeneID" id="17256555"/>
<protein>
    <recommendedName>
        <fullName evidence="2">threonine--tRNA ligase</fullName>
        <ecNumber evidence="2">6.1.1.3</ecNumber>
    </recommendedName>
    <alternativeName>
        <fullName evidence="10">Threonyl-tRNA synthetase</fullName>
    </alternativeName>
</protein>
<organism evidence="13 14">
    <name type="scientific">Emiliania huxleyi (strain CCMP1516)</name>
    <dbReference type="NCBI Taxonomy" id="280463"/>
    <lineage>
        <taxon>Eukaryota</taxon>
        <taxon>Haptista</taxon>
        <taxon>Haptophyta</taxon>
        <taxon>Prymnesiophyceae</taxon>
        <taxon>Isochrysidales</taxon>
        <taxon>Noelaerhabdaceae</taxon>
        <taxon>Emiliania</taxon>
    </lineage>
</organism>
<keyword evidence="14" id="KW-1185">Reference proteome</keyword>
<sequence>MRKECWKEGYSEVLSPQMLSARIFEKSGHIAHYEADMFLWDHEGQRVGLKPMSCPCHCVMFNRGGAVSYKSLPIRLSEFGVVHRNECRGSLSGLRRVVRFCQDDAHIFCSEEQVAAEVLGVLRLQRRVYRKLGLKASFELASRPAKALGDGNDELWELAERALREALRDFAGDEWSVDEGGGAFYGPKIDCKVQDAAGRWLQLASVQLDFQMPRRFGLLFVDAGGRRRAPVMIHRAVLGSIERMMAVLSERYQGRWPFWLSPRQVLVVPVHAGDEAQRAAVAEVHAALRGDGFAVELDVSDGDLRYKIKESQRRCFNYVAVVGAREAAAGAVSLRALGEKKSRNMPLAELRAHFAQMASLDN</sequence>
<evidence type="ECO:0000256" key="5">
    <source>
        <dbReference type="ARBA" id="ARBA00022741"/>
    </source>
</evidence>
<keyword evidence="7" id="KW-0067">ATP-binding</keyword>
<dbReference type="SUPFAM" id="SSF52954">
    <property type="entry name" value="Class II aaRS ABD-related"/>
    <property type="match status" value="1"/>
</dbReference>
<evidence type="ECO:0000256" key="1">
    <source>
        <dbReference type="ARBA" id="ARBA00008226"/>
    </source>
</evidence>
<dbReference type="InterPro" id="IPR004154">
    <property type="entry name" value="Anticodon-bd"/>
</dbReference>
<dbReference type="HOGENOM" id="CLU_008554_2_1_1"/>
<comment type="catalytic activity">
    <reaction evidence="11">
        <text>tRNA(Thr) + L-threonine + ATP = L-threonyl-tRNA(Thr) + AMP + diphosphate + H(+)</text>
        <dbReference type="Rhea" id="RHEA:24624"/>
        <dbReference type="Rhea" id="RHEA-COMP:9670"/>
        <dbReference type="Rhea" id="RHEA-COMP:9704"/>
        <dbReference type="ChEBI" id="CHEBI:15378"/>
        <dbReference type="ChEBI" id="CHEBI:30616"/>
        <dbReference type="ChEBI" id="CHEBI:33019"/>
        <dbReference type="ChEBI" id="CHEBI:57926"/>
        <dbReference type="ChEBI" id="CHEBI:78442"/>
        <dbReference type="ChEBI" id="CHEBI:78534"/>
        <dbReference type="ChEBI" id="CHEBI:456215"/>
        <dbReference type="EC" id="6.1.1.3"/>
    </reaction>
</comment>
<dbReference type="eggNOG" id="KOG1637">
    <property type="taxonomic scope" value="Eukaryota"/>
</dbReference>
<dbReference type="EC" id="6.1.1.3" evidence="2"/>
<dbReference type="Proteomes" id="UP000013827">
    <property type="component" value="Unassembled WGS sequence"/>
</dbReference>
<dbReference type="SUPFAM" id="SSF55681">
    <property type="entry name" value="Class II aaRS and biotin synthetases"/>
    <property type="match status" value="1"/>
</dbReference>
<dbReference type="InterPro" id="IPR002314">
    <property type="entry name" value="aa-tRNA-synt_IIb"/>
</dbReference>
<dbReference type="PROSITE" id="PS50862">
    <property type="entry name" value="AA_TRNA_LIGASE_II"/>
    <property type="match status" value="1"/>
</dbReference>
<dbReference type="GO" id="GO:0006435">
    <property type="term" value="P:threonyl-tRNA aminoacylation"/>
    <property type="evidence" value="ECO:0007669"/>
    <property type="project" value="InterPro"/>
</dbReference>
<dbReference type="InterPro" id="IPR036621">
    <property type="entry name" value="Anticodon-bd_dom_sf"/>
</dbReference>
<comment type="similarity">
    <text evidence="1">Belongs to the class-II aminoacyl-tRNA synthetase family.</text>
</comment>
<evidence type="ECO:0000313" key="14">
    <source>
        <dbReference type="Proteomes" id="UP000013827"/>
    </source>
</evidence>
<name>A0A0D3IGV5_EMIH1</name>
<dbReference type="PaxDb" id="2903-EOD10490"/>
<evidence type="ECO:0000256" key="2">
    <source>
        <dbReference type="ARBA" id="ARBA00013163"/>
    </source>
</evidence>
<evidence type="ECO:0000256" key="10">
    <source>
        <dbReference type="ARBA" id="ARBA00031900"/>
    </source>
</evidence>
<evidence type="ECO:0000256" key="3">
    <source>
        <dbReference type="ARBA" id="ARBA00022598"/>
    </source>
</evidence>
<evidence type="ECO:0000256" key="4">
    <source>
        <dbReference type="ARBA" id="ARBA00022723"/>
    </source>
</evidence>
<dbReference type="Pfam" id="PF03129">
    <property type="entry name" value="HGTP_anticodon"/>
    <property type="match status" value="1"/>
</dbReference>
<dbReference type="InterPro" id="IPR033728">
    <property type="entry name" value="ThrRS_core"/>
</dbReference>
<dbReference type="InterPro" id="IPR045864">
    <property type="entry name" value="aa-tRNA-synth_II/BPL/LPL"/>
</dbReference>
<dbReference type="GO" id="GO:0046872">
    <property type="term" value="F:metal ion binding"/>
    <property type="evidence" value="ECO:0007669"/>
    <property type="project" value="UniProtKB-KW"/>
</dbReference>
<dbReference type="GO" id="GO:0005739">
    <property type="term" value="C:mitochondrion"/>
    <property type="evidence" value="ECO:0007669"/>
    <property type="project" value="TreeGrafter"/>
</dbReference>
<keyword evidence="3" id="KW-0436">Ligase</keyword>
<dbReference type="EnsemblProtists" id="EOD10490">
    <property type="protein sequence ID" value="EOD10490"/>
    <property type="gene ID" value="EMIHUDRAFT_437873"/>
</dbReference>
<dbReference type="Gene3D" id="3.30.930.10">
    <property type="entry name" value="Bira Bifunctional Protein, Domain 2"/>
    <property type="match status" value="1"/>
</dbReference>
<dbReference type="RefSeq" id="XP_005762919.1">
    <property type="nucleotide sequence ID" value="XM_005762862.1"/>
</dbReference>
<feature type="domain" description="Aminoacyl-transfer RNA synthetases class-II family profile" evidence="12">
    <location>
        <begin position="1"/>
        <end position="257"/>
    </location>
</feature>
<reference evidence="14" key="1">
    <citation type="journal article" date="2013" name="Nature">
        <title>Pan genome of the phytoplankton Emiliania underpins its global distribution.</title>
        <authorList>
            <person name="Read B.A."/>
            <person name="Kegel J."/>
            <person name="Klute M.J."/>
            <person name="Kuo A."/>
            <person name="Lefebvre S.C."/>
            <person name="Maumus F."/>
            <person name="Mayer C."/>
            <person name="Miller J."/>
            <person name="Monier A."/>
            <person name="Salamov A."/>
            <person name="Young J."/>
            <person name="Aguilar M."/>
            <person name="Claverie J.M."/>
            <person name="Frickenhaus S."/>
            <person name="Gonzalez K."/>
            <person name="Herman E.K."/>
            <person name="Lin Y.C."/>
            <person name="Napier J."/>
            <person name="Ogata H."/>
            <person name="Sarno A.F."/>
            <person name="Shmutz J."/>
            <person name="Schroeder D."/>
            <person name="de Vargas C."/>
            <person name="Verret F."/>
            <person name="von Dassow P."/>
            <person name="Valentin K."/>
            <person name="Van de Peer Y."/>
            <person name="Wheeler G."/>
            <person name="Dacks J.B."/>
            <person name="Delwiche C.F."/>
            <person name="Dyhrman S.T."/>
            <person name="Glockner G."/>
            <person name="John U."/>
            <person name="Richards T."/>
            <person name="Worden A.Z."/>
            <person name="Zhang X."/>
            <person name="Grigoriev I.V."/>
            <person name="Allen A.E."/>
            <person name="Bidle K."/>
            <person name="Borodovsky M."/>
            <person name="Bowler C."/>
            <person name="Brownlee C."/>
            <person name="Cock J.M."/>
            <person name="Elias M."/>
            <person name="Gladyshev V.N."/>
            <person name="Groth M."/>
            <person name="Guda C."/>
            <person name="Hadaegh A."/>
            <person name="Iglesias-Rodriguez M.D."/>
            <person name="Jenkins J."/>
            <person name="Jones B.M."/>
            <person name="Lawson T."/>
            <person name="Leese F."/>
            <person name="Lindquist E."/>
            <person name="Lobanov A."/>
            <person name="Lomsadze A."/>
            <person name="Malik S.B."/>
            <person name="Marsh M.E."/>
            <person name="Mackinder L."/>
            <person name="Mock T."/>
            <person name="Mueller-Roeber B."/>
            <person name="Pagarete A."/>
            <person name="Parker M."/>
            <person name="Probert I."/>
            <person name="Quesneville H."/>
            <person name="Raines C."/>
            <person name="Rensing S.A."/>
            <person name="Riano-Pachon D.M."/>
            <person name="Richier S."/>
            <person name="Rokitta S."/>
            <person name="Shiraiwa Y."/>
            <person name="Soanes D.M."/>
            <person name="van der Giezen M."/>
            <person name="Wahlund T.M."/>
            <person name="Williams B."/>
            <person name="Wilson W."/>
            <person name="Wolfe G."/>
            <person name="Wurch L.L."/>
        </authorList>
    </citation>
    <scope>NUCLEOTIDE SEQUENCE</scope>
</reference>
<keyword evidence="6" id="KW-0862">Zinc</keyword>
<dbReference type="STRING" id="2903.R1D7T2"/>
<evidence type="ECO:0000259" key="12">
    <source>
        <dbReference type="PROSITE" id="PS50862"/>
    </source>
</evidence>
<accession>A0A0D3IGV5</accession>
<keyword evidence="4" id="KW-0479">Metal-binding</keyword>